<dbReference type="Gene3D" id="3.40.50.970">
    <property type="match status" value="1"/>
</dbReference>
<dbReference type="InterPro" id="IPR029061">
    <property type="entry name" value="THDP-binding"/>
</dbReference>
<dbReference type="PANTHER" id="PTHR43825">
    <property type="entry name" value="PYRUVATE DEHYDROGENASE E1 COMPONENT"/>
    <property type="match status" value="1"/>
</dbReference>
<dbReference type="SUPFAM" id="SSF52518">
    <property type="entry name" value="Thiamin diphosphate-binding fold (THDP-binding)"/>
    <property type="match status" value="1"/>
</dbReference>
<organism evidence="2 3">
    <name type="scientific">Candidatus Acidulodesulfobacterium ferriphilum</name>
    <dbReference type="NCBI Taxonomy" id="2597223"/>
    <lineage>
        <taxon>Bacteria</taxon>
        <taxon>Deltaproteobacteria</taxon>
        <taxon>Candidatus Acidulodesulfobacterales</taxon>
        <taxon>Candidatus Acidulodesulfobacterium</taxon>
    </lineage>
</organism>
<dbReference type="Pfam" id="PF02779">
    <property type="entry name" value="Transket_pyr"/>
    <property type="match status" value="1"/>
</dbReference>
<dbReference type="CDD" id="cd07033">
    <property type="entry name" value="TPP_PYR_DXS_TK_like"/>
    <property type="match status" value="1"/>
</dbReference>
<accession>A0A519BAF7</accession>
<comment type="caution">
    <text evidence="2">The sequence shown here is derived from an EMBL/GenBank/DDBJ whole genome shotgun (WGS) entry which is preliminary data.</text>
</comment>
<name>A0A519BAF7_9DELT</name>
<gene>
    <name evidence="2" type="ORF">EVJ47_06230</name>
</gene>
<sequence>MTLINKTELMKRFYNYFSKEEKAVLLVGDMGFSALDDYFKNHPDRVFNTGITEQATISLAAGMSMTGLKPFIYSQAHFITMRCFEQLRYDLDEHNMPVKIIGVGANNYFEKLGRSHCVDEDDKLVVSVLKNFIIMEPTVYTVDKDIKKFISYNKPVYLRCI</sequence>
<evidence type="ECO:0000259" key="1">
    <source>
        <dbReference type="SMART" id="SM00861"/>
    </source>
</evidence>
<dbReference type="InterPro" id="IPR051157">
    <property type="entry name" value="PDH/Transketolase"/>
</dbReference>
<feature type="domain" description="Transketolase-like pyrimidine-binding" evidence="1">
    <location>
        <begin position="4"/>
        <end position="142"/>
    </location>
</feature>
<dbReference type="EMBL" id="SGBD01000003">
    <property type="protein sequence ID" value="RZD14263.1"/>
    <property type="molecule type" value="Genomic_DNA"/>
</dbReference>
<evidence type="ECO:0000313" key="3">
    <source>
        <dbReference type="Proteomes" id="UP000320813"/>
    </source>
</evidence>
<reference evidence="2 3" key="1">
    <citation type="submission" date="2019-01" db="EMBL/GenBank/DDBJ databases">
        <title>Insights into ecological role of a new deltaproteobacterial order Candidatus Sinidesulfobacterales (Sva0485) by metagenomics and metatranscriptomics.</title>
        <authorList>
            <person name="Tan S."/>
            <person name="Liu J."/>
            <person name="Fang Y."/>
            <person name="Hedlund B.P."/>
            <person name="Lian Z.H."/>
            <person name="Huang L.Y."/>
            <person name="Li J.T."/>
            <person name="Huang L.N."/>
            <person name="Li W.J."/>
            <person name="Jiang H.C."/>
            <person name="Dong H.L."/>
            <person name="Shu W.S."/>
        </authorList>
    </citation>
    <scope>NUCLEOTIDE SEQUENCE [LARGE SCALE GENOMIC DNA]</scope>
    <source>
        <strain evidence="2">AP3</strain>
    </source>
</reference>
<evidence type="ECO:0000313" key="2">
    <source>
        <dbReference type="EMBL" id="RZD14263.1"/>
    </source>
</evidence>
<protein>
    <submittedName>
        <fullName evidence="2">Transketolase</fullName>
    </submittedName>
</protein>
<dbReference type="SMART" id="SM00861">
    <property type="entry name" value="Transket_pyr"/>
    <property type="match status" value="1"/>
</dbReference>
<dbReference type="Proteomes" id="UP000320813">
    <property type="component" value="Unassembled WGS sequence"/>
</dbReference>
<dbReference type="AlphaFoldDB" id="A0A519BAF7"/>
<dbReference type="InterPro" id="IPR005475">
    <property type="entry name" value="Transketolase-like_Pyr-bd"/>
</dbReference>
<proteinExistence type="predicted"/>
<dbReference type="PANTHER" id="PTHR43825:SF5">
    <property type="entry name" value="HYPOTHETICAL TRANSKETOLASE FAMILY PROTEIN"/>
    <property type="match status" value="1"/>
</dbReference>